<dbReference type="Pfam" id="PF01595">
    <property type="entry name" value="CNNM"/>
    <property type="match status" value="1"/>
</dbReference>
<feature type="transmembrane region" description="Helical" evidence="9">
    <location>
        <begin position="56"/>
        <end position="79"/>
    </location>
</feature>
<evidence type="ECO:0000259" key="11">
    <source>
        <dbReference type="PROSITE" id="PS51846"/>
    </source>
</evidence>
<dbReference type="Pfam" id="PF00571">
    <property type="entry name" value="CBS"/>
    <property type="match status" value="1"/>
</dbReference>
<dbReference type="Gene3D" id="3.30.465.10">
    <property type="match status" value="1"/>
</dbReference>
<dbReference type="SUPFAM" id="SSF54631">
    <property type="entry name" value="CBS-domain pair"/>
    <property type="match status" value="1"/>
</dbReference>
<dbReference type="Proteomes" id="UP000199537">
    <property type="component" value="Unassembled WGS sequence"/>
</dbReference>
<feature type="transmembrane region" description="Helical" evidence="9">
    <location>
        <begin position="99"/>
        <end position="121"/>
    </location>
</feature>
<keyword evidence="13" id="KW-1185">Reference proteome</keyword>
<dbReference type="InterPro" id="IPR000644">
    <property type="entry name" value="CBS_dom"/>
</dbReference>
<dbReference type="RefSeq" id="WP_092460042.1">
    <property type="nucleotide sequence ID" value="NZ_FPCJ01000001.1"/>
</dbReference>
<evidence type="ECO:0000256" key="1">
    <source>
        <dbReference type="ARBA" id="ARBA00004141"/>
    </source>
</evidence>
<keyword evidence="5 7" id="KW-0129">CBS domain</keyword>
<dbReference type="GO" id="GO:0005886">
    <property type="term" value="C:plasma membrane"/>
    <property type="evidence" value="ECO:0007669"/>
    <property type="project" value="TreeGrafter"/>
</dbReference>
<gene>
    <name evidence="12" type="ORF">SAMN05660895_1844</name>
</gene>
<evidence type="ECO:0000256" key="2">
    <source>
        <dbReference type="ARBA" id="ARBA00022692"/>
    </source>
</evidence>
<dbReference type="PROSITE" id="PS51846">
    <property type="entry name" value="CNNM"/>
    <property type="match status" value="1"/>
</dbReference>
<dbReference type="InterPro" id="IPR036318">
    <property type="entry name" value="FAD-bd_PCMH-like_sf"/>
</dbReference>
<evidence type="ECO:0000256" key="7">
    <source>
        <dbReference type="PROSITE-ProRule" id="PRU00703"/>
    </source>
</evidence>
<dbReference type="InterPro" id="IPR005170">
    <property type="entry name" value="Transptr-assoc_dom"/>
</dbReference>
<dbReference type="SMART" id="SM01091">
    <property type="entry name" value="CorC_HlyC"/>
    <property type="match status" value="1"/>
</dbReference>
<keyword evidence="4 8" id="KW-1133">Transmembrane helix</keyword>
<dbReference type="CDD" id="cd04590">
    <property type="entry name" value="CBS_pair_CorC_HlyC_assoc"/>
    <property type="match status" value="1"/>
</dbReference>
<dbReference type="AlphaFoldDB" id="A0A1I7NGY6"/>
<dbReference type="Gene3D" id="3.10.580.10">
    <property type="entry name" value="CBS-domain"/>
    <property type="match status" value="1"/>
</dbReference>
<dbReference type="GO" id="GO:0050660">
    <property type="term" value="F:flavin adenine dinucleotide binding"/>
    <property type="evidence" value="ECO:0007669"/>
    <property type="project" value="InterPro"/>
</dbReference>
<dbReference type="STRING" id="1393122.SAMN05660895_1844"/>
<comment type="subcellular location">
    <subcellularLocation>
        <location evidence="1">Membrane</location>
        <topology evidence="1">Multi-pass membrane protein</topology>
    </subcellularLocation>
</comment>
<evidence type="ECO:0000313" key="12">
    <source>
        <dbReference type="EMBL" id="SFV33893.1"/>
    </source>
</evidence>
<evidence type="ECO:0000256" key="6">
    <source>
        <dbReference type="ARBA" id="ARBA00023136"/>
    </source>
</evidence>
<evidence type="ECO:0000313" key="13">
    <source>
        <dbReference type="Proteomes" id="UP000199537"/>
    </source>
</evidence>
<keyword evidence="3" id="KW-0677">Repeat</keyword>
<reference evidence="13" key="1">
    <citation type="submission" date="2016-10" db="EMBL/GenBank/DDBJ databases">
        <authorList>
            <person name="Varghese N."/>
            <person name="Submissions S."/>
        </authorList>
    </citation>
    <scope>NUCLEOTIDE SEQUENCE [LARGE SCALE GENOMIC DNA]</scope>
    <source>
        <strain evidence="13">DSM 14807</strain>
    </source>
</reference>
<evidence type="ECO:0000256" key="4">
    <source>
        <dbReference type="ARBA" id="ARBA00022989"/>
    </source>
</evidence>
<dbReference type="InterPro" id="IPR044751">
    <property type="entry name" value="Ion_transp-like_CBS"/>
</dbReference>
<name>A0A1I7NGY6_9BACT</name>
<evidence type="ECO:0000256" key="5">
    <source>
        <dbReference type="ARBA" id="ARBA00023122"/>
    </source>
</evidence>
<feature type="transmembrane region" description="Helical" evidence="9">
    <location>
        <begin position="142"/>
        <end position="162"/>
    </location>
</feature>
<dbReference type="PROSITE" id="PS51371">
    <property type="entry name" value="CBS"/>
    <property type="match status" value="1"/>
</dbReference>
<organism evidence="12 13">
    <name type="scientific">Thermoflavifilum thermophilum</name>
    <dbReference type="NCBI Taxonomy" id="1393122"/>
    <lineage>
        <taxon>Bacteria</taxon>
        <taxon>Pseudomonadati</taxon>
        <taxon>Bacteroidota</taxon>
        <taxon>Chitinophagia</taxon>
        <taxon>Chitinophagales</taxon>
        <taxon>Chitinophagaceae</taxon>
        <taxon>Thermoflavifilum</taxon>
    </lineage>
</organism>
<dbReference type="PANTHER" id="PTHR22777:SF17">
    <property type="entry name" value="UPF0053 PROTEIN SLL0260"/>
    <property type="match status" value="1"/>
</dbReference>
<dbReference type="Pfam" id="PF03471">
    <property type="entry name" value="CorC_HlyC"/>
    <property type="match status" value="1"/>
</dbReference>
<feature type="domain" description="CBS" evidence="10">
    <location>
        <begin position="277"/>
        <end position="336"/>
    </location>
</feature>
<evidence type="ECO:0000256" key="9">
    <source>
        <dbReference type="SAM" id="Phobius"/>
    </source>
</evidence>
<keyword evidence="2 8" id="KW-0812">Transmembrane</keyword>
<evidence type="ECO:0000256" key="3">
    <source>
        <dbReference type="ARBA" id="ARBA00022737"/>
    </source>
</evidence>
<keyword evidence="6 8" id="KW-0472">Membrane</keyword>
<protein>
    <submittedName>
        <fullName evidence="12">Putative hemolysin</fullName>
    </submittedName>
</protein>
<sequence>MKELLIIFILIFLNGLLAMAEIALVSVKKIRLKQKAEKGDAAARTALELATQPDRFFSTIQIGITLIGILTGLFTGQAIKEGLAQWFARWPMIASYSNSIATIVVVLVITYFSLVLGELVPKQLGLARPESIAKLMARPMKWLSTITFPFIWLLSVSSNAIVRLFHIKVSEDADVTEEEIIAMINQGTLSGAVEEEEQDIIERVFWLGDRNITSLMTHRSEMAWLDIHDPPEVYRQKIRESPHSIYPVCDGQIDNMMGVVHIKDLYLAENGQSLTDIMRKPLFVPDSNTAYQVIQKFKQFKTHAAFIVDEYGSMLGMITVNDILEGLVGDMPDQDETESEIVKRDDGSYLVDAQIAFYDFLEYFDRVELMEEIEEGFDTLAGFLLNQLGHIPHTGEKVAWKDFCFEVVDMDGHRIDKVLVSLTPPAPDAETTDE</sequence>
<proteinExistence type="predicted"/>
<evidence type="ECO:0000256" key="8">
    <source>
        <dbReference type="PROSITE-ProRule" id="PRU01193"/>
    </source>
</evidence>
<accession>A0A1I7NGY6</accession>
<dbReference type="SUPFAM" id="SSF56176">
    <property type="entry name" value="FAD-binding/transporter-associated domain-like"/>
    <property type="match status" value="1"/>
</dbReference>
<evidence type="ECO:0000259" key="10">
    <source>
        <dbReference type="PROSITE" id="PS51371"/>
    </source>
</evidence>
<dbReference type="OrthoDB" id="9798188at2"/>
<feature type="domain" description="CNNM transmembrane" evidence="11">
    <location>
        <begin position="1"/>
        <end position="197"/>
    </location>
</feature>
<dbReference type="PANTHER" id="PTHR22777">
    <property type="entry name" value="HEMOLYSIN-RELATED"/>
    <property type="match status" value="1"/>
</dbReference>
<dbReference type="EMBL" id="FPCJ01000001">
    <property type="protein sequence ID" value="SFV33893.1"/>
    <property type="molecule type" value="Genomic_DNA"/>
</dbReference>
<feature type="transmembrane region" description="Helical" evidence="9">
    <location>
        <begin position="6"/>
        <end position="27"/>
    </location>
</feature>
<dbReference type="InterPro" id="IPR016169">
    <property type="entry name" value="FAD-bd_PCMH_sub2"/>
</dbReference>
<dbReference type="InterPro" id="IPR046342">
    <property type="entry name" value="CBS_dom_sf"/>
</dbReference>
<dbReference type="InterPro" id="IPR002550">
    <property type="entry name" value="CNNM"/>
</dbReference>